<feature type="transmembrane region" description="Helical" evidence="1">
    <location>
        <begin position="21"/>
        <end position="42"/>
    </location>
</feature>
<dbReference type="AlphaFoldDB" id="A0A517D8V3"/>
<dbReference type="Proteomes" id="UP000316394">
    <property type="component" value="Plasmid unnamed"/>
</dbReference>
<keyword evidence="2" id="KW-0614">Plasmid</keyword>
<accession>A0A517D8V3</accession>
<feature type="transmembrane region" description="Helical" evidence="1">
    <location>
        <begin position="78"/>
        <end position="96"/>
    </location>
</feature>
<protein>
    <submittedName>
        <fullName evidence="2">Uncharacterized protein</fullName>
    </submittedName>
</protein>
<proteinExistence type="predicted"/>
<dbReference type="EMBL" id="CP041677">
    <property type="protein sequence ID" value="QDR73677.1"/>
    <property type="molecule type" value="Genomic_DNA"/>
</dbReference>
<evidence type="ECO:0000313" key="3">
    <source>
        <dbReference type="Proteomes" id="UP000316394"/>
    </source>
</evidence>
<organism evidence="2 3">
    <name type="scientific">Limosilactobacillus reuteri</name>
    <name type="common">Lactobacillus reuteri</name>
    <dbReference type="NCBI Taxonomy" id="1598"/>
    <lineage>
        <taxon>Bacteria</taxon>
        <taxon>Bacillati</taxon>
        <taxon>Bacillota</taxon>
        <taxon>Bacilli</taxon>
        <taxon>Lactobacillales</taxon>
        <taxon>Lactobacillaceae</taxon>
        <taxon>Limosilactobacillus</taxon>
    </lineage>
</organism>
<reference evidence="2 3" key="1">
    <citation type="submission" date="2019-07" db="EMBL/GenBank/DDBJ databases">
        <title>Gastrointestinal microbiota of Peromyscus leucopus, the white-footed mouse.</title>
        <authorList>
            <person name="Milovic A."/>
            <person name="Bassam K."/>
            <person name="Barbour A.G."/>
        </authorList>
    </citation>
    <scope>NUCLEOTIDE SEQUENCE [LARGE SCALE GENOMIC DNA]</scope>
    <source>
        <strain evidence="2 3">LL7</strain>
        <plasmid evidence="2 3">unnamed</plasmid>
    </source>
</reference>
<keyword evidence="1" id="KW-1133">Transmembrane helix</keyword>
<keyword evidence="1" id="KW-0812">Transmembrane</keyword>
<name>A0A517D8V3_LIMRT</name>
<keyword evidence="1" id="KW-0472">Membrane</keyword>
<geneLocation type="plasmid" evidence="2 3">
    <name>unnamed</name>
</geneLocation>
<gene>
    <name evidence="2" type="ORF">FOD75_11335</name>
</gene>
<evidence type="ECO:0000313" key="2">
    <source>
        <dbReference type="EMBL" id="QDR73677.1"/>
    </source>
</evidence>
<feature type="transmembrane region" description="Helical" evidence="1">
    <location>
        <begin position="108"/>
        <end position="126"/>
    </location>
</feature>
<sequence>MLELKKRMLTLRAMVDQRLSRSLLAIMLAYFASKLLTVQAFADDGSSSFMKYADNSGSTGGDVIANAFAGFINPMTEIAAVILVIATIVCGMKIGASAMVGDPRTRMDALVGIMFIVVGGVVVIHAKQIVGMSGSIQTTGQ</sequence>
<evidence type="ECO:0000256" key="1">
    <source>
        <dbReference type="SAM" id="Phobius"/>
    </source>
</evidence>
<dbReference type="RefSeq" id="WP_144228028.1">
    <property type="nucleotide sequence ID" value="NZ_CP041677.1"/>
</dbReference>